<dbReference type="InterPro" id="IPR013785">
    <property type="entry name" value="Aldolase_TIM"/>
</dbReference>
<dbReference type="InterPro" id="IPR058240">
    <property type="entry name" value="rSAM_sf"/>
</dbReference>
<evidence type="ECO:0000313" key="8">
    <source>
        <dbReference type="Proteomes" id="UP000078383"/>
    </source>
</evidence>
<accession>A0A175A672</accession>
<dbReference type="Pfam" id="PF04055">
    <property type="entry name" value="Radical_SAM"/>
    <property type="match status" value="1"/>
</dbReference>
<dbReference type="GO" id="GO:0016491">
    <property type="term" value="F:oxidoreductase activity"/>
    <property type="evidence" value="ECO:0007669"/>
    <property type="project" value="UniProtKB-KW"/>
</dbReference>
<dbReference type="AlphaFoldDB" id="A0A175A672"/>
<dbReference type="InterPro" id="IPR023867">
    <property type="entry name" value="Sulphatase_maturase_rSAM"/>
</dbReference>
<comment type="similarity">
    <text evidence="5">Belongs to the radical SAM superfamily. Anaerobic sulfatase-maturating enzyme family.</text>
</comment>
<dbReference type="SFLD" id="SFLDS00029">
    <property type="entry name" value="Radical_SAM"/>
    <property type="match status" value="1"/>
</dbReference>
<evidence type="ECO:0000256" key="1">
    <source>
        <dbReference type="ARBA" id="ARBA00022691"/>
    </source>
</evidence>
<evidence type="ECO:0000256" key="4">
    <source>
        <dbReference type="ARBA" id="ARBA00023014"/>
    </source>
</evidence>
<keyword evidence="3" id="KW-0408">Iron</keyword>
<dbReference type="PANTHER" id="PTHR43273:SF3">
    <property type="entry name" value="ANAEROBIC SULFATASE-MATURATING ENZYME HOMOLOG ASLB-RELATED"/>
    <property type="match status" value="1"/>
</dbReference>
<evidence type="ECO:0000256" key="5">
    <source>
        <dbReference type="ARBA" id="ARBA00023601"/>
    </source>
</evidence>
<evidence type="ECO:0000259" key="6">
    <source>
        <dbReference type="PROSITE" id="PS51918"/>
    </source>
</evidence>
<name>A0A175A672_9FIRM</name>
<dbReference type="SFLD" id="SFLDG01384">
    <property type="entry name" value="thioether_bond_formation_requi"/>
    <property type="match status" value="1"/>
</dbReference>
<dbReference type="GO" id="GO:0046872">
    <property type="term" value="F:metal ion binding"/>
    <property type="evidence" value="ECO:0007669"/>
    <property type="project" value="UniProtKB-KW"/>
</dbReference>
<dbReference type="GO" id="GO:0051536">
    <property type="term" value="F:iron-sulfur cluster binding"/>
    <property type="evidence" value="ECO:0007669"/>
    <property type="project" value="UniProtKB-KW"/>
</dbReference>
<reference evidence="7 8" key="1">
    <citation type="submission" date="2015-09" db="EMBL/GenBank/DDBJ databases">
        <authorList>
            <consortium name="Pathogen Informatics"/>
        </authorList>
    </citation>
    <scope>NUCLEOTIDE SEQUENCE [LARGE SCALE GENOMIC DNA]</scope>
    <source>
        <strain evidence="7 8">2789STDY5834889</strain>
    </source>
</reference>
<proteinExistence type="inferred from homology"/>
<keyword evidence="7" id="KW-0560">Oxidoreductase</keyword>
<dbReference type="SFLD" id="SFLDG01067">
    <property type="entry name" value="SPASM/twitch_domain_containing"/>
    <property type="match status" value="1"/>
</dbReference>
<keyword evidence="4" id="KW-0411">Iron-sulfur</keyword>
<dbReference type="InterPro" id="IPR007197">
    <property type="entry name" value="rSAM"/>
</dbReference>
<organism evidence="7 8">
    <name type="scientific">[Ruminococcus] torques</name>
    <dbReference type="NCBI Taxonomy" id="33039"/>
    <lineage>
        <taxon>Bacteria</taxon>
        <taxon>Bacillati</taxon>
        <taxon>Bacillota</taxon>
        <taxon>Clostridia</taxon>
        <taxon>Lachnospirales</taxon>
        <taxon>Lachnospiraceae</taxon>
        <taxon>Mediterraneibacter</taxon>
    </lineage>
</organism>
<dbReference type="SUPFAM" id="SSF102114">
    <property type="entry name" value="Radical SAM enzymes"/>
    <property type="match status" value="1"/>
</dbReference>
<dbReference type="EC" id="1.1.99.-" evidence="7"/>
<protein>
    <submittedName>
        <fullName evidence="7">Anaerobic sulfatase-maturating enzyme</fullName>
        <ecNumber evidence="7">1.1.99.-</ecNumber>
    </submittedName>
</protein>
<dbReference type="PROSITE" id="PS51918">
    <property type="entry name" value="RADICAL_SAM"/>
    <property type="match status" value="1"/>
</dbReference>
<dbReference type="PANTHER" id="PTHR43273">
    <property type="entry name" value="ANAEROBIC SULFATASE-MATURATING ENZYME HOMOLOG ASLB-RELATED"/>
    <property type="match status" value="1"/>
</dbReference>
<evidence type="ECO:0000256" key="3">
    <source>
        <dbReference type="ARBA" id="ARBA00023004"/>
    </source>
</evidence>
<keyword evidence="2" id="KW-0479">Metal-binding</keyword>
<dbReference type="EMBL" id="CZBX01000014">
    <property type="protein sequence ID" value="CUQ92288.1"/>
    <property type="molecule type" value="Genomic_DNA"/>
</dbReference>
<evidence type="ECO:0000256" key="2">
    <source>
        <dbReference type="ARBA" id="ARBA00022723"/>
    </source>
</evidence>
<evidence type="ECO:0000313" key="7">
    <source>
        <dbReference type="EMBL" id="CUQ92288.1"/>
    </source>
</evidence>
<dbReference type="CDD" id="cd01335">
    <property type="entry name" value="Radical_SAM"/>
    <property type="match status" value="1"/>
</dbReference>
<keyword evidence="1" id="KW-0949">S-adenosyl-L-methionine</keyword>
<dbReference type="Gene3D" id="3.20.20.70">
    <property type="entry name" value="Aldolase class I"/>
    <property type="match status" value="1"/>
</dbReference>
<dbReference type="Proteomes" id="UP000078383">
    <property type="component" value="Unassembled WGS sequence"/>
</dbReference>
<feature type="domain" description="Radical SAM core" evidence="6">
    <location>
        <begin position="1"/>
        <end position="229"/>
    </location>
</feature>
<sequence>MNITFWVTERCNLACKYCYVHKQPKTMTLETAEQTIKYFTNKFDETVAAGKRINVALHGGEPLLNFDVIRYIVETLKERYDGHIIFTMTTNGTVFEKDIYDFIKGKVQISVSIDGNRKTNDTNRIYPNGESSFDKVVETLKFLKEQGEYIRVRMTVNKETLPVMAENYIYLDQMDMGVVTFALDAGAAWNQQDMQIYYENYEKIMDYMIEKDKKAAQYLLFNIKEATFRRRTGCDGGTNTFHISADGGIYPCALAADKVDYWLGDVWKGLQPEKLEALHKINEIPVTGCGDCTFKQNCSSQVCKLINKAYTGDYYTVSAFQCNERDIVYRIYKKYKYILEGFHV</sequence>
<dbReference type="RefSeq" id="WP_055173325.1">
    <property type="nucleotide sequence ID" value="NZ_CZBX01000014.1"/>
</dbReference>
<gene>
    <name evidence="7" type="primary">atsB</name>
    <name evidence="7" type="ORF">ERS852502_02595</name>
</gene>
<dbReference type="SFLD" id="SFLDG01386">
    <property type="entry name" value="main_SPASM_domain-containing"/>
    <property type="match status" value="1"/>
</dbReference>
<dbReference type="OrthoDB" id="1994517at2"/>